<dbReference type="PANTHER" id="PTHR33085:SF69">
    <property type="entry name" value="OS07G0234700 PROTEIN"/>
    <property type="match status" value="1"/>
</dbReference>
<protein>
    <submittedName>
        <fullName evidence="1">Uncharacterized protein</fullName>
    </submittedName>
</protein>
<dbReference type="Gramene" id="TVT97783">
    <property type="protein sequence ID" value="TVT97783"/>
    <property type="gene ID" value="EJB05_56967"/>
</dbReference>
<organism evidence="1 2">
    <name type="scientific">Eragrostis curvula</name>
    <name type="common">weeping love grass</name>
    <dbReference type="NCBI Taxonomy" id="38414"/>
    <lineage>
        <taxon>Eukaryota</taxon>
        <taxon>Viridiplantae</taxon>
        <taxon>Streptophyta</taxon>
        <taxon>Embryophyta</taxon>
        <taxon>Tracheophyta</taxon>
        <taxon>Spermatophyta</taxon>
        <taxon>Magnoliopsida</taxon>
        <taxon>Liliopsida</taxon>
        <taxon>Poales</taxon>
        <taxon>Poaceae</taxon>
        <taxon>PACMAD clade</taxon>
        <taxon>Chloridoideae</taxon>
        <taxon>Eragrostideae</taxon>
        <taxon>Eragrostidinae</taxon>
        <taxon>Eragrostis</taxon>
    </lineage>
</organism>
<comment type="caution">
    <text evidence="1">The sequence shown here is derived from an EMBL/GenBank/DDBJ whole genome shotgun (WGS) entry which is preliminary data.</text>
</comment>
<dbReference type="Pfam" id="PF07893">
    <property type="entry name" value="DUF1668"/>
    <property type="match status" value="1"/>
</dbReference>
<accession>A0A5J9SG28</accession>
<feature type="non-terminal residue" evidence="1">
    <location>
        <position position="1"/>
    </location>
</feature>
<dbReference type="InterPro" id="IPR012871">
    <property type="entry name" value="DUF1668_ORYSA"/>
</dbReference>
<name>A0A5J9SG28_9POAL</name>
<dbReference type="OrthoDB" id="685508at2759"/>
<evidence type="ECO:0000313" key="1">
    <source>
        <dbReference type="EMBL" id="TVT97783.1"/>
    </source>
</evidence>
<evidence type="ECO:0000313" key="2">
    <source>
        <dbReference type="Proteomes" id="UP000324897"/>
    </source>
</evidence>
<dbReference type="EMBL" id="RWGY01000944">
    <property type="protein sequence ID" value="TVT97783.1"/>
    <property type="molecule type" value="Genomic_DNA"/>
</dbReference>
<dbReference type="PANTHER" id="PTHR33085">
    <property type="entry name" value="OS12G0113100 PROTEIN-RELATED"/>
    <property type="match status" value="1"/>
</dbReference>
<reference evidence="1 2" key="1">
    <citation type="journal article" date="2019" name="Sci. Rep.">
        <title>A high-quality genome of Eragrostis curvula grass provides insights into Poaceae evolution and supports new strategies to enhance forage quality.</title>
        <authorList>
            <person name="Carballo J."/>
            <person name="Santos B.A.C.M."/>
            <person name="Zappacosta D."/>
            <person name="Garbus I."/>
            <person name="Selva J.P."/>
            <person name="Gallo C.A."/>
            <person name="Diaz A."/>
            <person name="Albertini E."/>
            <person name="Caccamo M."/>
            <person name="Echenique V."/>
        </authorList>
    </citation>
    <scope>NUCLEOTIDE SEQUENCE [LARGE SCALE GENOMIC DNA]</scope>
    <source>
        <strain evidence="2">cv. Victoria</strain>
        <tissue evidence="1">Leaf</tissue>
    </source>
</reference>
<dbReference type="Proteomes" id="UP000324897">
    <property type="component" value="Unassembled WGS sequence"/>
</dbReference>
<dbReference type="AlphaFoldDB" id="A0A5J9SG28"/>
<sequence length="457" mass="51397">MEYILGIGIYSIFILLTHQPARRGAADYKMWACRLFLSRPRALLSQLHRPVLAKTAAASAARWHGSVCTNLQPPETIKKKHLYLVLDDTNNGISIHKLDLEKQLNGGDAPLGRLPNPPVMRMESPSLGDHPTAAIVGSSIVGFGSGSPDLGFNQRGGATVAFDTHTAALIISISYGNKLYVIESNYSGLEYCPDGREKYCRGGLHCLKLDDDDDDGDDSNEEIRSWSWYKLCFDSPSRCLWCHDPMLLPLSPEGITGHAVHPGGRAFFVSVHSWDGDDDHRYRGTFSFHTKTRKWRRHGEWQLPFGGQAHYDSDLGAWIGLHINHKPYGDYDMDGYLCSCAIPSLDNADDEPSPDWKLIGKEKLFLEEDPERHVEARLVPMGGGGRFCLVEIFTRDKVDIEKYQHLGDGDKCVLRLTTFRVKYGEDDRELVITDRRSAGSYKLSRYVEMFNTQASWM</sequence>
<proteinExistence type="predicted"/>
<keyword evidence="2" id="KW-1185">Reference proteome</keyword>
<gene>
    <name evidence="1" type="ORF">EJB05_56967</name>
</gene>